<dbReference type="Proteomes" id="UP000532273">
    <property type="component" value="Unassembled WGS sequence"/>
</dbReference>
<feature type="compositionally biased region" description="Basic and acidic residues" evidence="1">
    <location>
        <begin position="16"/>
        <end position="25"/>
    </location>
</feature>
<sequence>MSTQNQNSNNQPQQSKAEKEAEAAKAEALAAKEAYENKLKDLEEKEAAEKEKAEKEAEAAKAEEDRIIAEKKELDAKAAAEAAKPWKLKHNGEVYEYPASEKKNFIVRHSRMFKAPSGEEMEDPGSIRIQIYRPEVYADLIHENEKVGKRNAFVQGGEKTIVLHDPTK</sequence>
<keyword evidence="5" id="KW-1185">Reference proteome</keyword>
<reference evidence="3 4" key="3">
    <citation type="submission" date="2020-08" db="EMBL/GenBank/DDBJ databases">
        <title>Genomic Encyclopedia of Type Strains, Phase IV (KMG-IV): sequencing the most valuable type-strain genomes for metagenomic binning, comparative biology and taxonomic classification.</title>
        <authorList>
            <person name="Goeker M."/>
        </authorList>
    </citation>
    <scope>NUCLEOTIDE SEQUENCE [LARGE SCALE GENOMIC DNA]</scope>
    <source>
        <strain evidence="3 4">DSM 100774</strain>
    </source>
</reference>
<accession>A0A7W6P5E2</accession>
<dbReference type="RefSeq" id="WP_183762224.1">
    <property type="nucleotide sequence ID" value="NZ_BMHZ01000001.1"/>
</dbReference>
<feature type="compositionally biased region" description="Basic and acidic residues" evidence="1">
    <location>
        <begin position="33"/>
        <end position="65"/>
    </location>
</feature>
<evidence type="ECO:0000256" key="1">
    <source>
        <dbReference type="SAM" id="MobiDB-lite"/>
    </source>
</evidence>
<evidence type="ECO:0000313" key="4">
    <source>
        <dbReference type="Proteomes" id="UP000532273"/>
    </source>
</evidence>
<name>A0A7W6P5E2_9SPHI</name>
<organism evidence="3 4">
    <name type="scientific">Pedobacter zeae</name>
    <dbReference type="NCBI Taxonomy" id="1737356"/>
    <lineage>
        <taxon>Bacteria</taxon>
        <taxon>Pseudomonadati</taxon>
        <taxon>Bacteroidota</taxon>
        <taxon>Sphingobacteriia</taxon>
        <taxon>Sphingobacteriales</taxon>
        <taxon>Sphingobacteriaceae</taxon>
        <taxon>Pedobacter</taxon>
    </lineage>
</organism>
<feature type="compositionally biased region" description="Low complexity" evidence="1">
    <location>
        <begin position="1"/>
        <end position="15"/>
    </location>
</feature>
<dbReference type="AlphaFoldDB" id="A0A7W6P5E2"/>
<reference evidence="2" key="4">
    <citation type="submission" date="2024-05" db="EMBL/GenBank/DDBJ databases">
        <authorList>
            <person name="Sun Q."/>
            <person name="Zhou Y."/>
        </authorList>
    </citation>
    <scope>NUCLEOTIDE SEQUENCE</scope>
    <source>
        <strain evidence="2">CGMCC 1.15287</strain>
    </source>
</reference>
<reference evidence="5" key="2">
    <citation type="journal article" date="2019" name="Int. J. Syst. Evol. Microbiol.">
        <title>The Global Catalogue of Microorganisms (GCM) 10K type strain sequencing project: providing services to taxonomists for standard genome sequencing and annotation.</title>
        <authorList>
            <consortium name="The Broad Institute Genomics Platform"/>
            <consortium name="The Broad Institute Genome Sequencing Center for Infectious Disease"/>
            <person name="Wu L."/>
            <person name="Ma J."/>
        </authorList>
    </citation>
    <scope>NUCLEOTIDE SEQUENCE [LARGE SCALE GENOMIC DNA]</scope>
    <source>
        <strain evidence="5">CGMCC 1.15287</strain>
    </source>
</reference>
<comment type="caution">
    <text evidence="3">The sequence shown here is derived from an EMBL/GenBank/DDBJ whole genome shotgun (WGS) entry which is preliminary data.</text>
</comment>
<protein>
    <submittedName>
        <fullName evidence="3">Putative membrane protein YqiK</fullName>
    </submittedName>
</protein>
<feature type="region of interest" description="Disordered" evidence="1">
    <location>
        <begin position="1"/>
        <end position="65"/>
    </location>
</feature>
<proteinExistence type="predicted"/>
<evidence type="ECO:0000313" key="3">
    <source>
        <dbReference type="EMBL" id="MBB4107738.1"/>
    </source>
</evidence>
<dbReference type="EMBL" id="BMHZ01000001">
    <property type="protein sequence ID" value="GGG97389.1"/>
    <property type="molecule type" value="Genomic_DNA"/>
</dbReference>
<evidence type="ECO:0000313" key="2">
    <source>
        <dbReference type="EMBL" id="GGG97389.1"/>
    </source>
</evidence>
<gene>
    <name evidence="2" type="ORF">GCM10007422_09160</name>
    <name evidence="3" type="ORF">GGQ60_001719</name>
</gene>
<evidence type="ECO:0000313" key="5">
    <source>
        <dbReference type="Proteomes" id="UP000642938"/>
    </source>
</evidence>
<dbReference type="Proteomes" id="UP000642938">
    <property type="component" value="Unassembled WGS sequence"/>
</dbReference>
<reference evidence="2" key="1">
    <citation type="journal article" date="2014" name="Int. J. Syst. Evol. Microbiol.">
        <title>Complete genome of a new Firmicutes species belonging to the dominant human colonic microbiota ('Ruminococcus bicirculans') reveals two chromosomes and a selective capacity to utilize plant glucans.</title>
        <authorList>
            <consortium name="NISC Comparative Sequencing Program"/>
            <person name="Wegmann U."/>
            <person name="Louis P."/>
            <person name="Goesmann A."/>
            <person name="Henrissat B."/>
            <person name="Duncan S.H."/>
            <person name="Flint H.J."/>
        </authorList>
    </citation>
    <scope>NUCLEOTIDE SEQUENCE</scope>
    <source>
        <strain evidence="2">CGMCC 1.15287</strain>
    </source>
</reference>
<dbReference type="EMBL" id="JACIEF010000002">
    <property type="protein sequence ID" value="MBB4107738.1"/>
    <property type="molecule type" value="Genomic_DNA"/>
</dbReference>